<dbReference type="GO" id="GO:0046872">
    <property type="term" value="F:metal ion binding"/>
    <property type="evidence" value="ECO:0007669"/>
    <property type="project" value="UniProtKB-KW"/>
</dbReference>
<dbReference type="InterPro" id="IPR044861">
    <property type="entry name" value="IPNS-like_FE2OG_OXY"/>
</dbReference>
<name>A0AB73LN39_MYCCH</name>
<evidence type="ECO:0000256" key="4">
    <source>
        <dbReference type="ARBA" id="ARBA00023194"/>
    </source>
</evidence>
<evidence type="ECO:0000256" key="1">
    <source>
        <dbReference type="ARBA" id="ARBA00004792"/>
    </source>
</evidence>
<dbReference type="EMBL" id="MLHW01000014">
    <property type="protein sequence ID" value="OHT49629.1"/>
    <property type="molecule type" value="Genomic_DNA"/>
</dbReference>
<comment type="caution">
    <text evidence="7">The sequence shown here is derived from an EMBL/GenBank/DDBJ whole genome shotgun (WGS) entry which is preliminary data.</text>
</comment>
<proteinExistence type="inferred from homology"/>
<comment type="similarity">
    <text evidence="5">Belongs to the iron/ascorbate-dependent oxidoreductase family.</text>
</comment>
<comment type="pathway">
    <text evidence="1">Antibiotic biosynthesis.</text>
</comment>
<accession>A0AB73LN39</accession>
<dbReference type="GO" id="GO:0017000">
    <property type="term" value="P:antibiotic biosynthetic process"/>
    <property type="evidence" value="ECO:0007669"/>
    <property type="project" value="UniProtKB-KW"/>
</dbReference>
<dbReference type="PANTHER" id="PTHR47991">
    <property type="entry name" value="OXOGLUTARATE/IRON-DEPENDENT DIOXYGENASE"/>
    <property type="match status" value="1"/>
</dbReference>
<dbReference type="GO" id="GO:0016491">
    <property type="term" value="F:oxidoreductase activity"/>
    <property type="evidence" value="ECO:0007669"/>
    <property type="project" value="UniProtKB-KW"/>
</dbReference>
<sequence>MTDSTPTTIPEIRRGKIYQDVYAKRSSHQVALDEAQLERAKISDGELLFENSHARNQAFGDGVFFLEIPADLDVVSGDAFAQQFYLGPSFAPYGKFRTIDSDSFGDPLLGFHQRSNQIEQFLLERRFWANNYPAEIAGLGEALTQLSEQVLRSVLSLVGIPETEWALATGGCSRSAGSYHLTFNHYRPAHDDIGLSSHKDDGFLTILRTTTPGLEVARGDRWEIVPVDPSCFIINFGLSMEILTANSGTPVAAIMHRVARQQEDRSSFGHFSSSGCLPGQDQGIYRYAQGTGLERICDSRELIDENDYEIYAGTEAPEPASPQAESSPQ</sequence>
<evidence type="ECO:0000313" key="8">
    <source>
        <dbReference type="Proteomes" id="UP000180113"/>
    </source>
</evidence>
<keyword evidence="5" id="KW-0560">Oxidoreductase</keyword>
<feature type="domain" description="Fe2OG dioxygenase" evidence="6">
    <location>
        <begin position="177"/>
        <end position="274"/>
    </location>
</feature>
<keyword evidence="3 5" id="KW-0408">Iron</keyword>
<dbReference type="SUPFAM" id="SSF51197">
    <property type="entry name" value="Clavaminate synthase-like"/>
    <property type="match status" value="1"/>
</dbReference>
<gene>
    <name evidence="7" type="ORF">BKG62_18875</name>
</gene>
<dbReference type="InterPro" id="IPR050295">
    <property type="entry name" value="Plant_2OG-oxidoreductases"/>
</dbReference>
<dbReference type="PROSITE" id="PS51471">
    <property type="entry name" value="FE2OG_OXY"/>
    <property type="match status" value="1"/>
</dbReference>
<evidence type="ECO:0000256" key="3">
    <source>
        <dbReference type="ARBA" id="ARBA00023004"/>
    </source>
</evidence>
<dbReference type="Proteomes" id="UP000180113">
    <property type="component" value="Unassembled WGS sequence"/>
</dbReference>
<protein>
    <recommendedName>
        <fullName evidence="6">Fe2OG dioxygenase domain-containing protein</fullName>
    </recommendedName>
</protein>
<dbReference type="RefSeq" id="WP_070918783.1">
    <property type="nucleotide sequence ID" value="NZ_JAAOOT010000005.1"/>
</dbReference>
<reference evidence="7 8" key="1">
    <citation type="submission" date="2016-10" db="EMBL/GenBank/DDBJ databases">
        <title>Evaluation of Human, Animal and Environmental Mycobacterium chelonae Isolates by Core Genome Phylogenomic Analysis, Targeted Gene Comparison, and Anti-microbial Susceptibility Patterns: A Tale of Mistaken Identities.</title>
        <authorList>
            <person name="Fogelson S.B."/>
            <person name="Camus A.C."/>
            <person name="Lorenz W."/>
            <person name="Vasireddy R."/>
            <person name="Vasireddy S."/>
            <person name="Smith T."/>
            <person name="Brown-Elliott B.A."/>
            <person name="Wallace R.J.Jr."/>
            <person name="Hasan N.A."/>
            <person name="Reischl U."/>
            <person name="Sanchez S."/>
        </authorList>
    </citation>
    <scope>NUCLEOTIDE SEQUENCE [LARGE SCALE GENOMIC DNA]</scope>
    <source>
        <strain evidence="7 8">42895</strain>
    </source>
</reference>
<evidence type="ECO:0000256" key="5">
    <source>
        <dbReference type="RuleBase" id="RU003682"/>
    </source>
</evidence>
<dbReference type="Pfam" id="PF03171">
    <property type="entry name" value="2OG-FeII_Oxy"/>
    <property type="match status" value="1"/>
</dbReference>
<dbReference type="Gene3D" id="2.60.120.330">
    <property type="entry name" value="B-lactam Antibiotic, Isopenicillin N Synthase, Chain"/>
    <property type="match status" value="1"/>
</dbReference>
<dbReference type="InterPro" id="IPR027443">
    <property type="entry name" value="IPNS-like_sf"/>
</dbReference>
<keyword evidence="2 5" id="KW-0479">Metal-binding</keyword>
<dbReference type="AlphaFoldDB" id="A0AB73LN39"/>
<evidence type="ECO:0000256" key="2">
    <source>
        <dbReference type="ARBA" id="ARBA00022723"/>
    </source>
</evidence>
<keyword evidence="4" id="KW-0045">Antibiotic biosynthesis</keyword>
<evidence type="ECO:0000259" key="6">
    <source>
        <dbReference type="PROSITE" id="PS51471"/>
    </source>
</evidence>
<organism evidence="7 8">
    <name type="scientific">Mycobacteroides chelonae</name>
    <name type="common">Mycobacterium chelonae</name>
    <dbReference type="NCBI Taxonomy" id="1774"/>
    <lineage>
        <taxon>Bacteria</taxon>
        <taxon>Bacillati</taxon>
        <taxon>Actinomycetota</taxon>
        <taxon>Actinomycetes</taxon>
        <taxon>Mycobacteriales</taxon>
        <taxon>Mycobacteriaceae</taxon>
        <taxon>Mycobacteroides</taxon>
    </lineage>
</organism>
<evidence type="ECO:0000313" key="7">
    <source>
        <dbReference type="EMBL" id="OHT49629.1"/>
    </source>
</evidence>
<dbReference type="InterPro" id="IPR005123">
    <property type="entry name" value="Oxoglu/Fe-dep_dioxygenase_dom"/>
</dbReference>